<dbReference type="STRING" id="1503.CLPU_3c01340"/>
<dbReference type="AlphaFoldDB" id="A0A0L0WD37"/>
<dbReference type="CDD" id="cd02440">
    <property type="entry name" value="AdoMet_MTases"/>
    <property type="match status" value="1"/>
</dbReference>
<dbReference type="GO" id="GO:0032259">
    <property type="term" value="P:methylation"/>
    <property type="evidence" value="ECO:0007669"/>
    <property type="project" value="UniProtKB-KW"/>
</dbReference>
<dbReference type="InterPro" id="IPR004498">
    <property type="entry name" value="Ribosomal_PrmA_MeTrfase"/>
</dbReference>
<dbReference type="NCBIfam" id="TIGR00406">
    <property type="entry name" value="prmA"/>
    <property type="match status" value="1"/>
</dbReference>
<evidence type="ECO:0000256" key="2">
    <source>
        <dbReference type="ARBA" id="ARBA00022490"/>
    </source>
</evidence>
<accession>A0A0L0WD37</accession>
<dbReference type="GO" id="GO:0005737">
    <property type="term" value="C:cytoplasm"/>
    <property type="evidence" value="ECO:0007669"/>
    <property type="project" value="UniProtKB-SubCell"/>
</dbReference>
<dbReference type="SUPFAM" id="SSF53335">
    <property type="entry name" value="S-adenosyl-L-methionine-dependent methyltransferases"/>
    <property type="match status" value="1"/>
</dbReference>
<proteinExistence type="inferred from homology"/>
<keyword evidence="4 6" id="KW-0808">Transferase</keyword>
<dbReference type="PANTHER" id="PTHR43648">
    <property type="entry name" value="ELECTRON TRANSFER FLAVOPROTEIN BETA SUBUNIT LYSINE METHYLTRANSFERASE"/>
    <property type="match status" value="1"/>
</dbReference>
<comment type="subcellular location">
    <subcellularLocation>
        <location evidence="6">Cytoplasm</location>
    </subcellularLocation>
</comment>
<keyword evidence="8" id="KW-1185">Reference proteome</keyword>
<dbReference type="PATRIC" id="fig|1503.3.peg.1999"/>
<organism evidence="7 8">
    <name type="scientific">Gottschalkia purinilytica</name>
    <name type="common">Clostridium purinilyticum</name>
    <dbReference type="NCBI Taxonomy" id="1503"/>
    <lineage>
        <taxon>Bacteria</taxon>
        <taxon>Bacillati</taxon>
        <taxon>Bacillota</taxon>
        <taxon>Tissierellia</taxon>
        <taxon>Tissierellales</taxon>
        <taxon>Gottschalkiaceae</taxon>
        <taxon>Gottschalkia</taxon>
    </lineage>
</organism>
<evidence type="ECO:0000256" key="6">
    <source>
        <dbReference type="HAMAP-Rule" id="MF_00735"/>
    </source>
</evidence>
<dbReference type="InterPro" id="IPR029063">
    <property type="entry name" value="SAM-dependent_MTases_sf"/>
</dbReference>
<evidence type="ECO:0000313" key="8">
    <source>
        <dbReference type="Proteomes" id="UP000037267"/>
    </source>
</evidence>
<keyword evidence="3 6" id="KW-0489">Methyltransferase</keyword>
<keyword evidence="2 6" id="KW-0963">Cytoplasm</keyword>
<comment type="similarity">
    <text evidence="1 6">Belongs to the methyltransferase superfamily. PrmA family.</text>
</comment>
<feature type="binding site" evidence="6">
    <location>
        <position position="205"/>
    </location>
    <ligand>
        <name>S-adenosyl-L-methionine</name>
        <dbReference type="ChEBI" id="CHEBI:59789"/>
    </ligand>
</feature>
<evidence type="ECO:0000256" key="3">
    <source>
        <dbReference type="ARBA" id="ARBA00022603"/>
    </source>
</evidence>
<evidence type="ECO:0000256" key="5">
    <source>
        <dbReference type="ARBA" id="ARBA00022691"/>
    </source>
</evidence>
<feature type="binding site" evidence="6">
    <location>
        <position position="162"/>
    </location>
    <ligand>
        <name>S-adenosyl-L-methionine</name>
        <dbReference type="ChEBI" id="CHEBI:59789"/>
    </ligand>
</feature>
<sequence length="318" mass="35542">MKWIEVQIKTTTEAVEVVSNILYELGVGGLAIEDPNDIILQAKNEEDWDYIDPNLLDQKFEGVIVKAYFPESEDLIDKIELIKQSIEKIPQYNLDKGLGEVSLSQVDEKDWEHAWKKYYKPKKIGERVVVKPSWEKYEEQDEDIVLELDPGMAFGTGTHETTILCIRELEKHVKSDHVIVDVGCGSGILSVAAAKLGAKKVIGVDLDELAIKVSNENKKINNVDDIIDIRHGNLLDVVDEKADIIVANIIAEVIVILTKDIKKVLTKDGLFIASGIILEKIDRVKNALEEDGLEVIDIITMGEWASIVSKIKEGCKNA</sequence>
<evidence type="ECO:0000256" key="1">
    <source>
        <dbReference type="ARBA" id="ARBA00009741"/>
    </source>
</evidence>
<evidence type="ECO:0000313" key="7">
    <source>
        <dbReference type="EMBL" id="KNF09356.1"/>
    </source>
</evidence>
<keyword evidence="5 6" id="KW-0949">S-adenosyl-L-methionine</keyword>
<dbReference type="Proteomes" id="UP000037267">
    <property type="component" value="Unassembled WGS sequence"/>
</dbReference>
<gene>
    <name evidence="6 7" type="primary">prmA</name>
    <name evidence="7" type="ORF">CLPU_3c01340</name>
</gene>
<evidence type="ECO:0000256" key="4">
    <source>
        <dbReference type="ARBA" id="ARBA00022679"/>
    </source>
</evidence>
<name>A0A0L0WD37_GOTPU</name>
<dbReference type="EMBL" id="LGSS01000003">
    <property type="protein sequence ID" value="KNF09356.1"/>
    <property type="molecule type" value="Genomic_DNA"/>
</dbReference>
<keyword evidence="7" id="KW-0687">Ribonucleoprotein</keyword>
<dbReference type="PIRSF" id="PIRSF000401">
    <property type="entry name" value="RPL11_MTase"/>
    <property type="match status" value="1"/>
</dbReference>
<reference evidence="8" key="1">
    <citation type="submission" date="2015-07" db="EMBL/GenBank/DDBJ databases">
        <title>Draft genome sequence of the purine-degrading Gottschalkia purinilyticum DSM 1384 (formerly Clostridium purinilyticum).</title>
        <authorList>
            <person name="Poehlein A."/>
            <person name="Schiel-Bengelsdorf B."/>
            <person name="Bengelsdorf F.R."/>
            <person name="Daniel R."/>
            <person name="Duerre P."/>
        </authorList>
    </citation>
    <scope>NUCLEOTIDE SEQUENCE [LARGE SCALE GENOMIC DNA]</scope>
    <source>
        <strain evidence="8">DSM 1384</strain>
    </source>
</reference>
<comment type="function">
    <text evidence="6">Methylates ribosomal protein L11.</text>
</comment>
<dbReference type="HAMAP" id="MF_00735">
    <property type="entry name" value="Methyltr_PrmA"/>
    <property type="match status" value="1"/>
</dbReference>
<feature type="binding site" evidence="6">
    <location>
        <position position="183"/>
    </location>
    <ligand>
        <name>S-adenosyl-L-methionine</name>
        <dbReference type="ChEBI" id="CHEBI:59789"/>
    </ligand>
</feature>
<dbReference type="Gene3D" id="3.40.50.150">
    <property type="entry name" value="Vaccinia Virus protein VP39"/>
    <property type="match status" value="1"/>
</dbReference>
<dbReference type="EC" id="2.1.1.-" evidence="6"/>
<keyword evidence="7" id="KW-0689">Ribosomal protein</keyword>
<comment type="caution">
    <text evidence="7">The sequence shown here is derived from an EMBL/GenBank/DDBJ whole genome shotgun (WGS) entry which is preliminary data.</text>
</comment>
<feature type="binding site" evidence="6">
    <location>
        <position position="248"/>
    </location>
    <ligand>
        <name>S-adenosyl-L-methionine</name>
        <dbReference type="ChEBI" id="CHEBI:59789"/>
    </ligand>
</feature>
<dbReference type="PANTHER" id="PTHR43648:SF1">
    <property type="entry name" value="ELECTRON TRANSFER FLAVOPROTEIN BETA SUBUNIT LYSINE METHYLTRANSFERASE"/>
    <property type="match status" value="1"/>
</dbReference>
<dbReference type="OrthoDB" id="9785995at2"/>
<dbReference type="Pfam" id="PF06325">
    <property type="entry name" value="PrmA"/>
    <property type="match status" value="1"/>
</dbReference>
<dbReference type="GO" id="GO:0016279">
    <property type="term" value="F:protein-lysine N-methyltransferase activity"/>
    <property type="evidence" value="ECO:0007669"/>
    <property type="project" value="RHEA"/>
</dbReference>
<protein>
    <recommendedName>
        <fullName evidence="6">Ribosomal protein L11 methyltransferase</fullName>
        <shortName evidence="6">L11 Mtase</shortName>
        <ecNumber evidence="6">2.1.1.-</ecNumber>
    </recommendedName>
</protein>
<dbReference type="GO" id="GO:0005840">
    <property type="term" value="C:ribosome"/>
    <property type="evidence" value="ECO:0007669"/>
    <property type="project" value="UniProtKB-KW"/>
</dbReference>
<comment type="catalytic activity">
    <reaction evidence="6">
        <text>L-lysyl-[protein] + 3 S-adenosyl-L-methionine = N(6),N(6),N(6)-trimethyl-L-lysyl-[protein] + 3 S-adenosyl-L-homocysteine + 3 H(+)</text>
        <dbReference type="Rhea" id="RHEA:54192"/>
        <dbReference type="Rhea" id="RHEA-COMP:9752"/>
        <dbReference type="Rhea" id="RHEA-COMP:13826"/>
        <dbReference type="ChEBI" id="CHEBI:15378"/>
        <dbReference type="ChEBI" id="CHEBI:29969"/>
        <dbReference type="ChEBI" id="CHEBI:57856"/>
        <dbReference type="ChEBI" id="CHEBI:59789"/>
        <dbReference type="ChEBI" id="CHEBI:61961"/>
    </reaction>
</comment>
<dbReference type="InterPro" id="IPR050078">
    <property type="entry name" value="Ribosomal_L11_MeTrfase_PrmA"/>
</dbReference>
<dbReference type="RefSeq" id="WP_050354349.1">
    <property type="nucleotide sequence ID" value="NZ_LGSS01000003.1"/>
</dbReference>